<accession>A0A316W9D8</accession>
<evidence type="ECO:0000313" key="4">
    <source>
        <dbReference type="EMBL" id="PWN57912.1"/>
    </source>
</evidence>
<dbReference type="AlphaFoldDB" id="A0A316W9D8"/>
<dbReference type="InterPro" id="IPR007358">
    <property type="entry name" value="Nucleoid_associated_NdpA"/>
</dbReference>
<comment type="similarity">
    <text evidence="2">Belongs to the YejK family.</text>
</comment>
<evidence type="ECO:0000256" key="1">
    <source>
        <dbReference type="ARBA" id="ARBA00004496"/>
    </source>
</evidence>
<dbReference type="PANTHER" id="PTHR38772">
    <property type="match status" value="1"/>
</dbReference>
<evidence type="ECO:0000256" key="2">
    <source>
        <dbReference type="ARBA" id="ARBA00009035"/>
    </source>
</evidence>
<proteinExistence type="inferred from homology"/>
<dbReference type="RefSeq" id="WP_109739372.1">
    <property type="nucleotide sequence ID" value="NZ_PPEG02000019.1"/>
</dbReference>
<comment type="caution">
    <text evidence="4">The sequence shown here is derived from an EMBL/GenBank/DDBJ whole genome shotgun (WGS) entry which is preliminary data.</text>
</comment>
<evidence type="ECO:0000313" key="5">
    <source>
        <dbReference type="Proteomes" id="UP000236413"/>
    </source>
</evidence>
<dbReference type="GO" id="GO:0003727">
    <property type="term" value="F:single-stranded RNA binding"/>
    <property type="evidence" value="ECO:0007669"/>
    <property type="project" value="TreeGrafter"/>
</dbReference>
<dbReference type="Proteomes" id="UP000236413">
    <property type="component" value="Unassembled WGS sequence"/>
</dbReference>
<organism evidence="4 5">
    <name type="scientific">Chryseobacterium viscerum</name>
    <dbReference type="NCBI Taxonomy" id="1037377"/>
    <lineage>
        <taxon>Bacteria</taxon>
        <taxon>Pseudomonadati</taxon>
        <taxon>Bacteroidota</taxon>
        <taxon>Flavobacteriia</taxon>
        <taxon>Flavobacteriales</taxon>
        <taxon>Weeksellaceae</taxon>
        <taxon>Chryseobacterium group</taxon>
        <taxon>Chryseobacterium</taxon>
    </lineage>
</organism>
<dbReference type="GO" id="GO:0043590">
    <property type="term" value="C:bacterial nucleoid"/>
    <property type="evidence" value="ECO:0007669"/>
    <property type="project" value="TreeGrafter"/>
</dbReference>
<sequence>MPDIKQKGHDIKIKNIVIHRIDKEPAKEVTEMKLATKTLEVSKKEIFFIADIKKSFSGPGKTYGIFEEQDQSTVFENLLTGYTEDVINFLEMTQELMHHYKRILELTNPASGGFLVFSDYLNTSLNAEYLLILAINNKQGYFFSEDLTLNEIESIDLSKIDVASSINISKWKEFKNGNDDIDTYLSFRSGLKNISKYFQTFIGCEDKTTKTAGSKKLVFAVKEYLNDKFEDREERDRLLDRIKAHCIEYDRNNKGVFLSDISRIIDEENPDDFATFASDEKYSVNPIISVDKNVIKLLTKTKYKSRNEDFIIEFDNTLIGNKIKYNVETNSMSIEDIPQDLANQIKKHM</sequence>
<reference evidence="4 5" key="1">
    <citation type="submission" date="2018-04" db="EMBL/GenBank/DDBJ databases">
        <title>Chryseobacterium oncorhynchi 701B-08T from rainbow trout, and Chryseobacterium viscerum 687B-08T from diseased fish.</title>
        <authorList>
            <person name="Jeong J.-J."/>
            <person name="Lee Y.J."/>
            <person name="Pathiraja D."/>
            <person name="Park B."/>
            <person name="Choi I.-G."/>
            <person name="Kim K.D."/>
        </authorList>
    </citation>
    <scope>NUCLEOTIDE SEQUENCE [LARGE SCALE GENOMIC DNA]</scope>
    <source>
        <strain evidence="4 5">687B-08</strain>
    </source>
</reference>
<dbReference type="Pfam" id="PF04245">
    <property type="entry name" value="NA37"/>
    <property type="match status" value="1"/>
</dbReference>
<gene>
    <name evidence="4" type="ORF">C1634_025505</name>
</gene>
<dbReference type="PANTHER" id="PTHR38772:SF1">
    <property type="entry name" value="NUCLEOID-ASSOCIATED PROTEIN YEJK"/>
    <property type="match status" value="1"/>
</dbReference>
<dbReference type="GO" id="GO:0003690">
    <property type="term" value="F:double-stranded DNA binding"/>
    <property type="evidence" value="ECO:0007669"/>
    <property type="project" value="TreeGrafter"/>
</dbReference>
<name>A0A316W9D8_9FLAO</name>
<evidence type="ECO:0008006" key="6">
    <source>
        <dbReference type="Google" id="ProtNLM"/>
    </source>
</evidence>
<keyword evidence="3" id="KW-0963">Cytoplasm</keyword>
<dbReference type="GO" id="GO:0005737">
    <property type="term" value="C:cytoplasm"/>
    <property type="evidence" value="ECO:0007669"/>
    <property type="project" value="UniProtKB-SubCell"/>
</dbReference>
<dbReference type="EMBL" id="PPEG02000019">
    <property type="protein sequence ID" value="PWN57912.1"/>
    <property type="molecule type" value="Genomic_DNA"/>
</dbReference>
<evidence type="ECO:0000256" key="3">
    <source>
        <dbReference type="ARBA" id="ARBA00022490"/>
    </source>
</evidence>
<protein>
    <recommendedName>
        <fullName evidence="6">Nucleoid-associated protein</fullName>
    </recommendedName>
</protein>
<comment type="subcellular location">
    <subcellularLocation>
        <location evidence="1">Cytoplasm</location>
    </subcellularLocation>
</comment>